<dbReference type="GO" id="GO:0005654">
    <property type="term" value="C:nucleoplasm"/>
    <property type="evidence" value="ECO:0007669"/>
    <property type="project" value="TreeGrafter"/>
</dbReference>
<reference evidence="7 9" key="1">
    <citation type="journal article" date="2014" name="BMC Genomics">
        <title>Genome sequence of Anopheles sinensis provides insight into genetics basis of mosquito competence for malaria parasites.</title>
        <authorList>
            <person name="Zhou D."/>
            <person name="Zhang D."/>
            <person name="Ding G."/>
            <person name="Shi L."/>
            <person name="Hou Q."/>
            <person name="Ye Y."/>
            <person name="Xu Y."/>
            <person name="Zhou H."/>
            <person name="Xiong C."/>
            <person name="Li S."/>
            <person name="Yu J."/>
            <person name="Hong S."/>
            <person name="Yu X."/>
            <person name="Zou P."/>
            <person name="Chen C."/>
            <person name="Chang X."/>
            <person name="Wang W."/>
            <person name="Lv Y."/>
            <person name="Sun Y."/>
            <person name="Ma L."/>
            <person name="Shen B."/>
            <person name="Zhu C."/>
        </authorList>
    </citation>
    <scope>NUCLEOTIDE SEQUENCE [LARGE SCALE GENOMIC DNA]</scope>
</reference>
<dbReference type="EMBL" id="KE525003">
    <property type="protein sequence ID" value="KFB40108.1"/>
    <property type="molecule type" value="Genomic_DNA"/>
</dbReference>
<proteinExistence type="predicted"/>
<evidence type="ECO:0000256" key="1">
    <source>
        <dbReference type="ARBA" id="ARBA00012797"/>
    </source>
</evidence>
<evidence type="ECO:0000313" key="9">
    <source>
        <dbReference type="Proteomes" id="UP000030765"/>
    </source>
</evidence>
<evidence type="ECO:0000313" key="7">
    <source>
        <dbReference type="EMBL" id="KFB40108.1"/>
    </source>
</evidence>
<gene>
    <name evidence="7" type="ORF">ZHAS_00007641</name>
</gene>
<accession>A0A084VQ64</accession>
<dbReference type="GO" id="GO:0002939">
    <property type="term" value="P:tRNA N1-guanine methylation"/>
    <property type="evidence" value="ECO:0007669"/>
    <property type="project" value="TreeGrafter"/>
</dbReference>
<dbReference type="VEuPathDB" id="VectorBase:ASIS014887"/>
<keyword evidence="9" id="KW-1185">Reference proteome</keyword>
<dbReference type="PANTHER" id="PTHR13563:SF13">
    <property type="entry name" value="TRNA METHYLTRANSFERASE 10 HOMOLOG A"/>
    <property type="match status" value="1"/>
</dbReference>
<evidence type="ECO:0000256" key="4">
    <source>
        <dbReference type="ARBA" id="ARBA00022691"/>
    </source>
</evidence>
<dbReference type="EMBL" id="ATLV01015141">
    <property type="status" value="NOT_ANNOTATED_CDS"/>
    <property type="molecule type" value="Genomic_DNA"/>
</dbReference>
<comment type="catalytic activity">
    <reaction evidence="5">
        <text>guanosine(9) in tRNA + S-adenosyl-L-methionine = N(1)-methylguanosine(9) in tRNA + S-adenosyl-L-homocysteine + H(+)</text>
        <dbReference type="Rhea" id="RHEA:43156"/>
        <dbReference type="Rhea" id="RHEA-COMP:10367"/>
        <dbReference type="Rhea" id="RHEA-COMP:10368"/>
        <dbReference type="ChEBI" id="CHEBI:15378"/>
        <dbReference type="ChEBI" id="CHEBI:57856"/>
        <dbReference type="ChEBI" id="CHEBI:59789"/>
        <dbReference type="ChEBI" id="CHEBI:73542"/>
        <dbReference type="ChEBI" id="CHEBI:74269"/>
        <dbReference type="EC" id="2.1.1.221"/>
    </reaction>
</comment>
<protein>
    <recommendedName>
        <fullName evidence="1">tRNA (guanine(9)-N(1))-methyltransferase</fullName>
        <ecNumber evidence="1">2.1.1.221</ecNumber>
    </recommendedName>
</protein>
<evidence type="ECO:0000256" key="5">
    <source>
        <dbReference type="ARBA" id="ARBA00048434"/>
    </source>
</evidence>
<dbReference type="PROSITE" id="PS51675">
    <property type="entry name" value="SAM_MT_TRM10"/>
    <property type="match status" value="2"/>
</dbReference>
<dbReference type="PANTHER" id="PTHR13563">
    <property type="entry name" value="TRNA (GUANINE-9-) METHYLTRANSFERASE"/>
    <property type="match status" value="1"/>
</dbReference>
<dbReference type="EnsemblMetazoa" id="ASIC007641-RA">
    <property type="protein sequence ID" value="ASIC007641-PA"/>
    <property type="gene ID" value="ASIC007641"/>
</dbReference>
<dbReference type="InterPro" id="IPR028564">
    <property type="entry name" value="MT_TRM10-typ"/>
</dbReference>
<evidence type="ECO:0000313" key="8">
    <source>
        <dbReference type="EnsemblMetazoa" id="ASIC007641-PA"/>
    </source>
</evidence>
<keyword evidence="4" id="KW-0949">S-adenosyl-L-methionine</keyword>
<dbReference type="GO" id="GO:0000049">
    <property type="term" value="F:tRNA binding"/>
    <property type="evidence" value="ECO:0007669"/>
    <property type="project" value="TreeGrafter"/>
</dbReference>
<dbReference type="InterPro" id="IPR007356">
    <property type="entry name" value="tRNA_m1G_MeTrfase_euk"/>
</dbReference>
<dbReference type="STRING" id="74873.A0A084VQ64"/>
<keyword evidence="3 7" id="KW-0808">Transferase</keyword>
<dbReference type="Proteomes" id="UP000030765">
    <property type="component" value="Unassembled WGS sequence"/>
</dbReference>
<dbReference type="InterPro" id="IPR038459">
    <property type="entry name" value="MT_TRM10-typ_sf"/>
</dbReference>
<dbReference type="VEuPathDB" id="VectorBase:ASIC007641"/>
<keyword evidence="2 7" id="KW-0489">Methyltransferase</keyword>
<dbReference type="Gene3D" id="3.40.1280.30">
    <property type="match status" value="2"/>
</dbReference>
<feature type="domain" description="SAM-dependent MTase TRM10-type" evidence="6">
    <location>
        <begin position="220"/>
        <end position="355"/>
    </location>
</feature>
<dbReference type="OrthoDB" id="278300at2759"/>
<reference evidence="8" key="2">
    <citation type="submission" date="2020-05" db="UniProtKB">
        <authorList>
            <consortium name="EnsemblMetazoa"/>
        </authorList>
    </citation>
    <scope>IDENTIFICATION</scope>
</reference>
<name>A0A084VQ64_ANOSI</name>
<organism evidence="7">
    <name type="scientific">Anopheles sinensis</name>
    <name type="common">Mosquito</name>
    <dbReference type="NCBI Taxonomy" id="74873"/>
    <lineage>
        <taxon>Eukaryota</taxon>
        <taxon>Metazoa</taxon>
        <taxon>Ecdysozoa</taxon>
        <taxon>Arthropoda</taxon>
        <taxon>Hexapoda</taxon>
        <taxon>Insecta</taxon>
        <taxon>Pterygota</taxon>
        <taxon>Neoptera</taxon>
        <taxon>Endopterygota</taxon>
        <taxon>Diptera</taxon>
        <taxon>Nematocera</taxon>
        <taxon>Culicoidea</taxon>
        <taxon>Culicidae</taxon>
        <taxon>Anophelinae</taxon>
        <taxon>Anopheles</taxon>
    </lineage>
</organism>
<evidence type="ECO:0000259" key="6">
    <source>
        <dbReference type="PROSITE" id="PS51675"/>
    </source>
</evidence>
<evidence type="ECO:0000256" key="3">
    <source>
        <dbReference type="ARBA" id="ARBA00022679"/>
    </source>
</evidence>
<dbReference type="GO" id="GO:0052905">
    <property type="term" value="F:tRNA (guanosine(9)-N1)-methyltransferase activity"/>
    <property type="evidence" value="ECO:0007669"/>
    <property type="project" value="UniProtKB-EC"/>
</dbReference>
<dbReference type="EC" id="2.1.1.221" evidence="1"/>
<dbReference type="AlphaFoldDB" id="A0A084VQ64"/>
<feature type="domain" description="SAM-dependent MTase TRM10-type" evidence="6">
    <location>
        <begin position="6"/>
        <end position="195"/>
    </location>
</feature>
<sequence length="368" mass="42431">MENHSYQTRLNRPWTEPVKVIVDLSLEAQMDKKEADACVQMCGRIYSVNKGSEKPLRLHFTSFRMNSALLNELWRIETRQLHADFNTEHFSTLFEPERLIYLTNESNNVIDTLEPNHIYIIGGMDDHYKHGKTFLRVAEEFGIRHARLPIFSTVILNNHGFLRMDNVFEMLLLFNAGKTWRQTLMKFVPDLDATAVDAAECFKQLCRVDELNKGVAKTNPLLLHFSGIRGAVKDRIMRDIEGLDWAVKYSTEQFMEQYEPEKLIILTNESENVVDKLELNHAYVIAGLPDQLPHGKRFLQLAIRLGIRHARLPLGDVNKNTLITIDRMFQILLNIYAGKALEQTPMDVQSSTSTAGTSKQYQKIIRLQ</sequence>
<evidence type="ECO:0000256" key="2">
    <source>
        <dbReference type="ARBA" id="ARBA00022603"/>
    </source>
</evidence>